<feature type="transmembrane region" description="Helical" evidence="9">
    <location>
        <begin position="93"/>
        <end position="121"/>
    </location>
</feature>
<evidence type="ECO:0000259" key="10">
    <source>
        <dbReference type="Pfam" id="PF00999"/>
    </source>
</evidence>
<feature type="transmembrane region" description="Helical" evidence="9">
    <location>
        <begin position="181"/>
        <end position="198"/>
    </location>
</feature>
<evidence type="ECO:0000256" key="6">
    <source>
        <dbReference type="ARBA" id="ARBA00023065"/>
    </source>
</evidence>
<keyword evidence="2" id="KW-0813">Transport</keyword>
<evidence type="ECO:0000256" key="8">
    <source>
        <dbReference type="SAM" id="MobiDB-lite"/>
    </source>
</evidence>
<feature type="transmembrane region" description="Helical" evidence="9">
    <location>
        <begin position="6"/>
        <end position="23"/>
    </location>
</feature>
<name>A0ABZ2FI37_9MICO</name>
<dbReference type="EMBL" id="CP104874">
    <property type="protein sequence ID" value="WWF06360.1"/>
    <property type="molecule type" value="Genomic_DNA"/>
</dbReference>
<evidence type="ECO:0000256" key="5">
    <source>
        <dbReference type="ARBA" id="ARBA00022989"/>
    </source>
</evidence>
<evidence type="ECO:0000256" key="1">
    <source>
        <dbReference type="ARBA" id="ARBA00004651"/>
    </source>
</evidence>
<dbReference type="Pfam" id="PF00999">
    <property type="entry name" value="Na_H_Exchanger"/>
    <property type="match status" value="1"/>
</dbReference>
<evidence type="ECO:0000313" key="12">
    <source>
        <dbReference type="Proteomes" id="UP001381003"/>
    </source>
</evidence>
<keyword evidence="6" id="KW-0406">Ion transport</keyword>
<organism evidence="11 12">
    <name type="scientific">Janibacter terrae</name>
    <dbReference type="NCBI Taxonomy" id="103817"/>
    <lineage>
        <taxon>Bacteria</taxon>
        <taxon>Bacillati</taxon>
        <taxon>Actinomycetota</taxon>
        <taxon>Actinomycetes</taxon>
        <taxon>Micrococcales</taxon>
        <taxon>Intrasporangiaceae</taxon>
        <taxon>Janibacter</taxon>
    </lineage>
</organism>
<comment type="subcellular location">
    <subcellularLocation>
        <location evidence="1">Cell membrane</location>
        <topology evidence="1">Multi-pass membrane protein</topology>
    </subcellularLocation>
</comment>
<dbReference type="RefSeq" id="WP_338538960.1">
    <property type="nucleotide sequence ID" value="NZ_CP104874.1"/>
</dbReference>
<feature type="transmembrane region" description="Helical" evidence="9">
    <location>
        <begin position="30"/>
        <end position="48"/>
    </location>
</feature>
<dbReference type="PANTHER" id="PTHR32507:SF8">
    <property type="entry name" value="CNH1P"/>
    <property type="match status" value="1"/>
</dbReference>
<evidence type="ECO:0000256" key="2">
    <source>
        <dbReference type="ARBA" id="ARBA00022448"/>
    </source>
</evidence>
<dbReference type="Proteomes" id="UP001381003">
    <property type="component" value="Chromosome"/>
</dbReference>
<accession>A0ABZ2FI37</accession>
<evidence type="ECO:0000256" key="3">
    <source>
        <dbReference type="ARBA" id="ARBA00022449"/>
    </source>
</evidence>
<evidence type="ECO:0000313" key="11">
    <source>
        <dbReference type="EMBL" id="WWF06360.1"/>
    </source>
</evidence>
<feature type="region of interest" description="Disordered" evidence="8">
    <location>
        <begin position="432"/>
        <end position="461"/>
    </location>
</feature>
<feature type="domain" description="Cation/H+ exchanger transmembrane" evidence="10">
    <location>
        <begin position="15"/>
        <end position="423"/>
    </location>
</feature>
<evidence type="ECO:0000256" key="7">
    <source>
        <dbReference type="ARBA" id="ARBA00023136"/>
    </source>
</evidence>
<feature type="transmembrane region" description="Helical" evidence="9">
    <location>
        <begin position="397"/>
        <end position="418"/>
    </location>
</feature>
<evidence type="ECO:0000256" key="9">
    <source>
        <dbReference type="SAM" id="Phobius"/>
    </source>
</evidence>
<gene>
    <name evidence="11" type="ORF">N5P18_05675</name>
</gene>
<sequence length="461" mass="48550">MPADAAFLVAGLALLVAVVLPGLTRKLAVSAPMVLIGLGMAIGLLPVPDGANLDPVDSRVIVEHVTEFTVLVALMGVGLALDRPLSLRRPGTFRAWGATWGLLLVTMPLTIGAVALLGWTVGGLAPATALLLGAVLAPTDPVLASDVQVEGPAVETDDSPVDERDEVRFALTSEAGLNDGLAFPFVHAAILMLTAGAVSDWGPRWLLWDLVGKVAVGVVVGVAAGWLLAKLAFRAPNPAVRTADLGEPTFALAAVFAAYGASELLGGYGFLAVFVTAMTIRSADRDHVYHRHMHEFVNRLEHLLVFVILLLLGVALTRGILGHLDARGALLGAGVVLVARPLAGAAGLWIGRRRGGRIHGLDVRERAVTAFFGVRGIGSLYYLAYAAGHAPVEGERWLWSTVTFTIVLSVVAHGVLVTPAMSWIERHREDGIDPVEALTPSPPPSPHPPRRRRPPSPPGPR</sequence>
<feature type="transmembrane region" description="Helical" evidence="9">
    <location>
        <begin position="328"/>
        <end position="351"/>
    </location>
</feature>
<keyword evidence="12" id="KW-1185">Reference proteome</keyword>
<feature type="transmembrane region" description="Helical" evidence="9">
    <location>
        <begin position="60"/>
        <end position="81"/>
    </location>
</feature>
<feature type="transmembrane region" description="Helical" evidence="9">
    <location>
        <begin position="363"/>
        <end position="385"/>
    </location>
</feature>
<dbReference type="InterPro" id="IPR006153">
    <property type="entry name" value="Cation/H_exchanger_TM"/>
</dbReference>
<keyword evidence="3" id="KW-0050">Antiport</keyword>
<keyword evidence="7 9" id="KW-0472">Membrane</keyword>
<protein>
    <submittedName>
        <fullName evidence="11">Cation:proton antiporter</fullName>
    </submittedName>
</protein>
<proteinExistence type="predicted"/>
<feature type="transmembrane region" description="Helical" evidence="9">
    <location>
        <begin position="210"/>
        <end position="229"/>
    </location>
</feature>
<dbReference type="PANTHER" id="PTHR32507">
    <property type="entry name" value="NA(+)/H(+) ANTIPORTER 1"/>
    <property type="match status" value="1"/>
</dbReference>
<reference evidence="11 12" key="1">
    <citation type="submission" date="2022-09" db="EMBL/GenBank/DDBJ databases">
        <title>Complete genome sequence of Janibacter terrae strain COS04-44, PCL-degrading bacteria isolated from oil spilled coast.</title>
        <authorList>
            <person name="Park H."/>
            <person name="Kim J.Y."/>
            <person name="An S.H."/>
            <person name="Lee C.M."/>
            <person name="Weon H.-Y."/>
        </authorList>
    </citation>
    <scope>NUCLEOTIDE SEQUENCE [LARGE SCALE GENOMIC DNA]</scope>
    <source>
        <strain evidence="11 12">COS04-44</strain>
    </source>
</reference>
<feature type="transmembrane region" description="Helical" evidence="9">
    <location>
        <begin position="249"/>
        <end position="275"/>
    </location>
</feature>
<keyword evidence="5 9" id="KW-1133">Transmembrane helix</keyword>
<keyword evidence="4 9" id="KW-0812">Transmembrane</keyword>
<feature type="transmembrane region" description="Helical" evidence="9">
    <location>
        <begin position="296"/>
        <end position="316"/>
    </location>
</feature>
<evidence type="ECO:0000256" key="4">
    <source>
        <dbReference type="ARBA" id="ARBA00022692"/>
    </source>
</evidence>